<dbReference type="PANTHER" id="PTHR30287">
    <property type="entry name" value="MEMBRANE COMPONENT OF PREDICTED ABC SUPERFAMILY METABOLITE UPTAKE TRANSPORTER"/>
    <property type="match status" value="1"/>
</dbReference>
<evidence type="ECO:0000256" key="3">
    <source>
        <dbReference type="ARBA" id="ARBA00022692"/>
    </source>
</evidence>
<evidence type="ECO:0000256" key="2">
    <source>
        <dbReference type="ARBA" id="ARBA00022475"/>
    </source>
</evidence>
<feature type="transmembrane region" description="Helical" evidence="6">
    <location>
        <begin position="36"/>
        <end position="56"/>
    </location>
</feature>
<proteinExistence type="predicted"/>
<evidence type="ECO:0000256" key="6">
    <source>
        <dbReference type="SAM" id="Phobius"/>
    </source>
</evidence>
<keyword evidence="10" id="KW-1185">Reference proteome</keyword>
<feature type="domain" description="ABC3 transporter permease C-terminal" evidence="7">
    <location>
        <begin position="274"/>
        <end position="393"/>
    </location>
</feature>
<feature type="domain" description="ABC3 transporter permease C-terminal" evidence="7">
    <location>
        <begin position="734"/>
        <end position="848"/>
    </location>
</feature>
<accession>A0A1G9Q705</accession>
<dbReference type="GO" id="GO:0005886">
    <property type="term" value="C:plasma membrane"/>
    <property type="evidence" value="ECO:0007669"/>
    <property type="project" value="UniProtKB-SubCell"/>
</dbReference>
<evidence type="ECO:0000259" key="8">
    <source>
        <dbReference type="Pfam" id="PF12704"/>
    </source>
</evidence>
<feature type="transmembrane region" description="Helical" evidence="6">
    <location>
        <begin position="775"/>
        <end position="806"/>
    </location>
</feature>
<feature type="transmembrane region" description="Helical" evidence="6">
    <location>
        <begin position="361"/>
        <end position="388"/>
    </location>
</feature>
<dbReference type="InterPro" id="IPR038766">
    <property type="entry name" value="Membrane_comp_ABC_pdt"/>
</dbReference>
<feature type="transmembrane region" description="Helical" evidence="6">
    <location>
        <begin position="271"/>
        <end position="295"/>
    </location>
</feature>
<dbReference type="RefSeq" id="WP_221406298.1">
    <property type="nucleotide sequence ID" value="NZ_FNHH01000005.1"/>
</dbReference>
<feature type="transmembrane region" description="Helical" evidence="6">
    <location>
        <begin position="413"/>
        <end position="431"/>
    </location>
</feature>
<dbReference type="InterPro" id="IPR023298">
    <property type="entry name" value="ATPase_P-typ_TM_dom_sf"/>
</dbReference>
<feature type="transmembrane region" description="Helical" evidence="6">
    <location>
        <begin position="818"/>
        <end position="838"/>
    </location>
</feature>
<evidence type="ECO:0000256" key="5">
    <source>
        <dbReference type="ARBA" id="ARBA00023136"/>
    </source>
</evidence>
<evidence type="ECO:0000256" key="1">
    <source>
        <dbReference type="ARBA" id="ARBA00004651"/>
    </source>
</evidence>
<reference evidence="10" key="1">
    <citation type="submission" date="2016-10" db="EMBL/GenBank/DDBJ databases">
        <authorList>
            <person name="Varghese N."/>
            <person name="Submissions S."/>
        </authorList>
    </citation>
    <scope>NUCLEOTIDE SEQUENCE [LARGE SCALE GENOMIC DNA]</scope>
    <source>
        <strain evidence="10">DSM 24536</strain>
    </source>
</reference>
<feature type="transmembrane region" description="Helical" evidence="6">
    <location>
        <begin position="730"/>
        <end position="754"/>
    </location>
</feature>
<protein>
    <submittedName>
        <fullName evidence="9">Putative ABC transport system permease protein</fullName>
    </submittedName>
</protein>
<dbReference type="SUPFAM" id="SSF81665">
    <property type="entry name" value="Calcium ATPase, transmembrane domain M"/>
    <property type="match status" value="1"/>
</dbReference>
<gene>
    <name evidence="9" type="ORF">SAMN05421813_105145</name>
</gene>
<feature type="domain" description="MacB-like periplasmic core" evidence="8">
    <location>
        <begin position="37"/>
        <end position="241"/>
    </location>
</feature>
<dbReference type="STRING" id="990371.SAMN05421813_105145"/>
<dbReference type="Pfam" id="PF12704">
    <property type="entry name" value="MacB_PCD"/>
    <property type="match status" value="1"/>
</dbReference>
<feature type="transmembrane region" description="Helical" evidence="6">
    <location>
        <begin position="316"/>
        <end position="341"/>
    </location>
</feature>
<evidence type="ECO:0000313" key="9">
    <source>
        <dbReference type="EMBL" id="SDM06723.1"/>
    </source>
</evidence>
<keyword evidence="4 6" id="KW-1133">Transmembrane helix</keyword>
<dbReference type="Proteomes" id="UP000199226">
    <property type="component" value="Unassembled WGS sequence"/>
</dbReference>
<dbReference type="AlphaFoldDB" id="A0A1G9Q705"/>
<comment type="subcellular location">
    <subcellularLocation>
        <location evidence="1">Cell membrane</location>
        <topology evidence="1">Multi-pass membrane protein</topology>
    </subcellularLocation>
</comment>
<dbReference type="EMBL" id="FNHH01000005">
    <property type="protein sequence ID" value="SDM06723.1"/>
    <property type="molecule type" value="Genomic_DNA"/>
</dbReference>
<keyword evidence="3 6" id="KW-0812">Transmembrane</keyword>
<feature type="transmembrane region" description="Helical" evidence="6">
    <location>
        <begin position="489"/>
        <end position="508"/>
    </location>
</feature>
<sequence length="856" mass="95407">MPELNDIPEVQHKSPLNFSWLILMAWRDSRRNRSRLFLFISSIILGIAALVAIYSFEYNLKKDIDSQAKSLLGADLVIETNKTVSEDAMPMLMKLGDKRSEERAFASMIYFPKSEGTRLVNVRALSGEYPYYGDIETSPATASRTFRLEKRALVDKTLMLQFDAKPGDSIKVGELTFEIAGVLNKAPGQTGFNSSVAPIVYIPLAYLEETGLSQKGSRITYNFYYKFGEEVDVQKLAKKLEPQLEKSELDYETIESRKENTGRSFEDLTEFLALVGFIALLLGCIGVASAIHIYIREKINTIAILRCLGASSRQAFIIYLIQIVGIGLIGSMIGALLGTLIQQFLPMVLADFLPVKITVAISWAAIAQGILLGLIISILFALLPLVSVRNISPLNTLRLSFQETSLFKDPVKWLVYFIIVSFVFGFTYLQMGSLKKTVFFTAGVLAGFLVLAALAYAMMWLARRYFPSSWSYLWRQGFANLFRPNNQTLILVVSIGLGTAFICTLFFVQDILINRVTLSSSKNQPNMVLFDIQSDQKVAVSNLTKSMNLPVLQEVPIVNMRMTEIKGRTAADYKKDSVAWGAMRGLEREYRVTYRDSLSDSEEIIDGKWIGKAEPGKPVYVSIEDGYARRIGVKVGDELKFNVQGAPLKALVGSTRKVDWNRIQTNFILIFPAGVLEDAPQFHVLLTQVPSNEISAKYQQAVVRTFPNISMIDLGLVLSVLDEILDKMGFVIRFMAAFSIITGLIVLISSVLISKYQRIRESVLLRTIGASRKQILVITALEYFFLGALAAGAGIILSLLASWSLARFTFETSFTPDILPVALLFLIITSLTVLIGLFNSRGILNRPPLEVLRSDV</sequence>
<evidence type="ECO:0000259" key="7">
    <source>
        <dbReference type="Pfam" id="PF02687"/>
    </source>
</evidence>
<dbReference type="InterPro" id="IPR003838">
    <property type="entry name" value="ABC3_permease_C"/>
</dbReference>
<dbReference type="Pfam" id="PF02687">
    <property type="entry name" value="FtsX"/>
    <property type="match status" value="2"/>
</dbReference>
<keyword evidence="2" id="KW-1003">Cell membrane</keyword>
<name>A0A1G9Q705_9SPHI</name>
<dbReference type="PANTHER" id="PTHR30287:SF1">
    <property type="entry name" value="INNER MEMBRANE PROTEIN"/>
    <property type="match status" value="1"/>
</dbReference>
<organism evidence="9 10">
    <name type="scientific">Daejeonella rubra</name>
    <dbReference type="NCBI Taxonomy" id="990371"/>
    <lineage>
        <taxon>Bacteria</taxon>
        <taxon>Pseudomonadati</taxon>
        <taxon>Bacteroidota</taxon>
        <taxon>Sphingobacteriia</taxon>
        <taxon>Sphingobacteriales</taxon>
        <taxon>Sphingobacteriaceae</taxon>
        <taxon>Daejeonella</taxon>
    </lineage>
</organism>
<keyword evidence="5 6" id="KW-0472">Membrane</keyword>
<evidence type="ECO:0000256" key="4">
    <source>
        <dbReference type="ARBA" id="ARBA00022989"/>
    </source>
</evidence>
<dbReference type="InterPro" id="IPR025857">
    <property type="entry name" value="MacB_PCD"/>
</dbReference>
<evidence type="ECO:0000313" key="10">
    <source>
        <dbReference type="Proteomes" id="UP000199226"/>
    </source>
</evidence>
<feature type="transmembrane region" description="Helical" evidence="6">
    <location>
        <begin position="437"/>
        <end position="462"/>
    </location>
</feature>